<accession>A0A679IP80</accession>
<reference evidence="6" key="1">
    <citation type="submission" date="2019-12" db="EMBL/GenBank/DDBJ databases">
        <authorList>
            <person name="Cremers G."/>
        </authorList>
    </citation>
    <scope>NUCLEOTIDE SEQUENCE</scope>
    <source>
        <strain evidence="6">Vvax</strain>
    </source>
</reference>
<name>A0A679IP80_VARPD</name>
<keyword evidence="3 5" id="KW-1133">Transmembrane helix</keyword>
<dbReference type="PANTHER" id="PTHR37955:SF1">
    <property type="entry name" value="DEP DOMAIN-CONTAINING PROTEIN"/>
    <property type="match status" value="1"/>
</dbReference>
<keyword evidence="2 5" id="KW-0812">Transmembrane</keyword>
<comment type="subcellular location">
    <subcellularLocation>
        <location evidence="1">Membrane</location>
        <topology evidence="1">Multi-pass membrane protein</topology>
    </subcellularLocation>
</comment>
<dbReference type="InterPro" id="IPR004695">
    <property type="entry name" value="SLAC1/Mae1/Ssu1/TehA"/>
</dbReference>
<evidence type="ECO:0000256" key="5">
    <source>
        <dbReference type="SAM" id="Phobius"/>
    </source>
</evidence>
<feature type="transmembrane region" description="Helical" evidence="5">
    <location>
        <begin position="34"/>
        <end position="55"/>
    </location>
</feature>
<feature type="transmembrane region" description="Helical" evidence="5">
    <location>
        <begin position="199"/>
        <end position="221"/>
    </location>
</feature>
<protein>
    <submittedName>
        <fullName evidence="6">Tellurite resistance protein TehA</fullName>
    </submittedName>
</protein>
<feature type="transmembrane region" description="Helical" evidence="5">
    <location>
        <begin position="138"/>
        <end position="160"/>
    </location>
</feature>
<feature type="transmembrane region" description="Helical" evidence="5">
    <location>
        <begin position="289"/>
        <end position="311"/>
    </location>
</feature>
<dbReference type="EMBL" id="LR743507">
    <property type="protein sequence ID" value="CAA2101755.1"/>
    <property type="molecule type" value="Genomic_DNA"/>
</dbReference>
<gene>
    <name evidence="6" type="primary">tehA_1</name>
    <name evidence="6" type="ORF">VVAX_01408</name>
</gene>
<evidence type="ECO:0000256" key="3">
    <source>
        <dbReference type="ARBA" id="ARBA00022989"/>
    </source>
</evidence>
<dbReference type="AlphaFoldDB" id="A0A679IP80"/>
<sequence length="354" mass="37210">MNSDRAAPSALPTLPSLPALTAAPAARSPAAHSAATAVPAIPASFFGIAVGLLAMGNAWRVATPLWHLPRDIEHAVTWSGIAVWFALLALYAWKWLHRGDEARAEMNHPVQSSFAALGPVASMLAAMALLPWSRPVALAVFAVAVTAQLVLGLWLYGRVWQGGRQPETVTPAIYLPAVAQNFVAGTAAASFGWPHLGMLFFGAGLFSWLAIESLILGRAALQPPMPEAQRPVLGIQLAPAVVGGVTYLSLNGGVPDLFAQILLGYGLYQALLLLRLLPWIARQPFAPSYWAFSFGVAALPTLAMRLLAAGAGGPLEWIAPASFAAANLIVGLLVLKTLGLLLRGRLLPAATPSR</sequence>
<evidence type="ECO:0000256" key="4">
    <source>
        <dbReference type="ARBA" id="ARBA00023136"/>
    </source>
</evidence>
<dbReference type="InterPro" id="IPR052951">
    <property type="entry name" value="Tellurite_res_ion_channel"/>
</dbReference>
<dbReference type="NCBIfam" id="NF008032">
    <property type="entry name" value="PRK10764.1"/>
    <property type="match status" value="1"/>
</dbReference>
<dbReference type="GO" id="GO:0005886">
    <property type="term" value="C:plasma membrane"/>
    <property type="evidence" value="ECO:0007669"/>
    <property type="project" value="TreeGrafter"/>
</dbReference>
<proteinExistence type="predicted"/>
<feature type="transmembrane region" description="Helical" evidence="5">
    <location>
        <begin position="257"/>
        <end position="277"/>
    </location>
</feature>
<dbReference type="GO" id="GO:0046583">
    <property type="term" value="F:monoatomic cation efflux transmembrane transporter activity"/>
    <property type="evidence" value="ECO:0007669"/>
    <property type="project" value="TreeGrafter"/>
</dbReference>
<feature type="transmembrane region" description="Helical" evidence="5">
    <location>
        <begin position="317"/>
        <end position="335"/>
    </location>
</feature>
<dbReference type="InterPro" id="IPR038665">
    <property type="entry name" value="Voltage-dep_anion_channel_sf"/>
</dbReference>
<keyword evidence="4 5" id="KW-0472">Membrane</keyword>
<dbReference type="Gene3D" id="1.50.10.150">
    <property type="entry name" value="Voltage-dependent anion channel"/>
    <property type="match status" value="1"/>
</dbReference>
<dbReference type="PANTHER" id="PTHR37955">
    <property type="entry name" value="TELLURITE RESISTANCE PROTEIN TEHA"/>
    <property type="match status" value="1"/>
</dbReference>
<organism evidence="6">
    <name type="scientific">Variovorax paradoxus</name>
    <dbReference type="NCBI Taxonomy" id="34073"/>
    <lineage>
        <taxon>Bacteria</taxon>
        <taxon>Pseudomonadati</taxon>
        <taxon>Pseudomonadota</taxon>
        <taxon>Betaproteobacteria</taxon>
        <taxon>Burkholderiales</taxon>
        <taxon>Comamonadaceae</taxon>
        <taxon>Variovorax</taxon>
    </lineage>
</organism>
<feature type="transmembrane region" description="Helical" evidence="5">
    <location>
        <begin position="114"/>
        <end position="132"/>
    </location>
</feature>
<evidence type="ECO:0000313" key="6">
    <source>
        <dbReference type="EMBL" id="CAA2101755.1"/>
    </source>
</evidence>
<dbReference type="Pfam" id="PF03595">
    <property type="entry name" value="SLAC1"/>
    <property type="match status" value="1"/>
</dbReference>
<evidence type="ECO:0000256" key="1">
    <source>
        <dbReference type="ARBA" id="ARBA00004141"/>
    </source>
</evidence>
<feature type="transmembrane region" description="Helical" evidence="5">
    <location>
        <begin position="75"/>
        <end position="93"/>
    </location>
</feature>
<evidence type="ECO:0000256" key="2">
    <source>
        <dbReference type="ARBA" id="ARBA00022692"/>
    </source>
</evidence>